<dbReference type="SUPFAM" id="SSF53706">
    <property type="entry name" value="Formate dehydrogenase/DMSO reductase, domains 1-3"/>
    <property type="match status" value="1"/>
</dbReference>
<evidence type="ECO:0000313" key="3">
    <source>
        <dbReference type="EMBL" id="MBD3870255.1"/>
    </source>
</evidence>
<comment type="caution">
    <text evidence="3">The sequence shown here is derived from an EMBL/GenBank/DDBJ whole genome shotgun (WGS) entry which is preliminary data.</text>
</comment>
<dbReference type="PANTHER" id="PTHR42783">
    <property type="entry name" value="GLUTAMATE SYNTHASE [NADPH] SMALL CHAIN"/>
    <property type="match status" value="1"/>
</dbReference>
<gene>
    <name evidence="3" type="ORF">IFJ97_02710</name>
</gene>
<dbReference type="EMBL" id="JACXWA010000047">
    <property type="protein sequence ID" value="MBD3870255.1"/>
    <property type="molecule type" value="Genomic_DNA"/>
</dbReference>
<dbReference type="Pfam" id="PF12838">
    <property type="entry name" value="Fer4_7"/>
    <property type="match status" value="1"/>
</dbReference>
<proteinExistence type="predicted"/>
<dbReference type="InterPro" id="IPR017896">
    <property type="entry name" value="4Fe4S_Fe-S-bd"/>
</dbReference>
<dbReference type="PROSITE" id="PS51379">
    <property type="entry name" value="4FE4S_FER_2"/>
    <property type="match status" value="2"/>
</dbReference>
<dbReference type="InterPro" id="IPR030948">
    <property type="entry name" value="TAT_var_transloc_signal_dom"/>
</dbReference>
<dbReference type="CDD" id="cd10551">
    <property type="entry name" value="PsrB"/>
    <property type="match status" value="1"/>
</dbReference>
<dbReference type="SUPFAM" id="SSF54862">
    <property type="entry name" value="4Fe-4S ferredoxins"/>
    <property type="match status" value="1"/>
</dbReference>
<dbReference type="PANTHER" id="PTHR42783:SF3">
    <property type="entry name" value="GLUTAMATE SYNTHASE [NADPH] SMALL CHAIN-RELATED"/>
    <property type="match status" value="1"/>
</dbReference>
<sequence>MPPMKNDIETGLTYWRSLDELARTPEFQEAVQREFPGDNWDRLPPATRRQFLKVMGASLAMAGLTACRWPKEEIVPFAHRPEGRTPGVPEHFATSMELGGVALGMLVTSFDGRPIKAEGNRLHPDSLGALTAIAQADILQLYDPDRSRRLLLRESGQQYVKTWSDFEAVAVEHFAGDGTGVAVLAGASSSPTQAMVRDQFLEAHPEAGWYEYEPISRDNEREGTRLVFGTPLRVHPKVDTVGVIACFDADPLFDHPSSLRLAREFAAARHPETGTGARLYVTESSYSLTGVRADHRMAVPSSRVPVVLARVAHLLVAEHHLDLPAAAAGYAGAAGQEISEQEIDFAKLLATDLAGHRGSGVILVGPRQEPAVHALAAVLNQVLESTLDYTADPDPDRPSHIEAIGELAAEMASGSVETLLVLGGNPVYDAPADLQFGELLARVPLSIHLSLYDDETSQRCTWHLPRAHGLEAWGDGTAWDGTLTMRQPLIAPLYGGRSVIEVLSLASGLNSISGYELVRENLRKSASSIDFEGFWRRALHDGTVESTAWDTVQTRLDPGRLAVAVDGLRALLVSDPPSADRPEVVLIADSRVWDGRFANNGWLQELPDSLTKVTWDNALLVSPVTARELGIADGEIAVVEAGGTNVEVPTFVLPGQARSSMTLALGYGRTAAGRIGNGVGADAYQLRTTKAPHVVSGATVRGSGRSYSLATTQDHFAIDTAGFKERNRRVGELVREASLDAYKANPEVFHEHEHHPPLISLWKDQEYEGEQWGMAIDLNTCIGCNACVVACQAENNIPVVGREQVLNQREMQWIRIDRYFKTEPGLGSDEIDNAEVVFQPMTCVHCENAPCEQVCPVAATQHTADGLNAMVYNRCVGTRYCSNNCPLKVRRFNFFNYHKELADTSKMQFNPEVTVRARGVMEKCTFCVQRIEAVRIGARNDNRPIADGEIVPACAQTCPTQAITFGNLNDSKSSVSRLREEKRSYATLAELNIRPRAHYLGRLSNRAAGAGPDGHGAPHGEADSHGKETA</sequence>
<dbReference type="Gene3D" id="3.30.2070.10">
    <property type="entry name" value="Formate dehydrogenase/DMSO reductase"/>
    <property type="match status" value="1"/>
</dbReference>
<reference evidence="3 4" key="1">
    <citation type="submission" date="2020-08" db="EMBL/GenBank/DDBJ databases">
        <title>Acidobacteriota in marine sediments use diverse sulfur dissimilation pathways.</title>
        <authorList>
            <person name="Wasmund K."/>
        </authorList>
    </citation>
    <scope>NUCLEOTIDE SEQUENCE [LARGE SCALE GENOMIC DNA]</scope>
    <source>
        <strain evidence="3">MAG AM3-A</strain>
    </source>
</reference>
<protein>
    <submittedName>
        <fullName evidence="3">TAT-variant-translocated molybdopterin oxidoreductase</fullName>
    </submittedName>
</protein>
<evidence type="ECO:0000259" key="2">
    <source>
        <dbReference type="PROSITE" id="PS51379"/>
    </source>
</evidence>
<feature type="domain" description="4Fe-4S ferredoxin-type" evidence="2">
    <location>
        <begin position="834"/>
        <end position="865"/>
    </location>
</feature>
<feature type="domain" description="4Fe-4S ferredoxin-type" evidence="2">
    <location>
        <begin position="772"/>
        <end position="802"/>
    </location>
</feature>
<dbReference type="Gene3D" id="3.40.50.740">
    <property type="match status" value="1"/>
</dbReference>
<dbReference type="Proteomes" id="UP000598633">
    <property type="component" value="Unassembled WGS sequence"/>
</dbReference>
<name>A0A8J6Y4J8_9BACT</name>
<dbReference type="InterPro" id="IPR009010">
    <property type="entry name" value="Asp_de-COase-like_dom_sf"/>
</dbReference>
<evidence type="ECO:0000313" key="4">
    <source>
        <dbReference type="Proteomes" id="UP000598633"/>
    </source>
</evidence>
<evidence type="ECO:0000256" key="1">
    <source>
        <dbReference type="SAM" id="MobiDB-lite"/>
    </source>
</evidence>
<feature type="region of interest" description="Disordered" evidence="1">
    <location>
        <begin position="1005"/>
        <end position="1030"/>
    </location>
</feature>
<accession>A0A8J6Y4J8</accession>
<dbReference type="NCBIfam" id="TIGR04519">
    <property type="entry name" value="MoCo_extend_TAT"/>
    <property type="match status" value="1"/>
</dbReference>
<dbReference type="AlphaFoldDB" id="A0A8J6Y4J8"/>
<dbReference type="SUPFAM" id="SSF50692">
    <property type="entry name" value="ADC-like"/>
    <property type="match status" value="1"/>
</dbReference>
<dbReference type="CDD" id="cd02784">
    <property type="entry name" value="MopB_CT_PHLH"/>
    <property type="match status" value="1"/>
</dbReference>
<dbReference type="Gene3D" id="3.30.70.20">
    <property type="match status" value="2"/>
</dbReference>
<feature type="compositionally biased region" description="Basic and acidic residues" evidence="1">
    <location>
        <begin position="1016"/>
        <end position="1030"/>
    </location>
</feature>
<organism evidence="3 4">
    <name type="scientific">Candidatus Sulfomarinibacter kjeldsenii</name>
    <dbReference type="NCBI Taxonomy" id="2885994"/>
    <lineage>
        <taxon>Bacteria</taxon>
        <taxon>Pseudomonadati</taxon>
        <taxon>Acidobacteriota</taxon>
        <taxon>Thermoanaerobaculia</taxon>
        <taxon>Thermoanaerobaculales</taxon>
        <taxon>Candidatus Sulfomarinibacteraceae</taxon>
        <taxon>Candidatus Sulfomarinibacter</taxon>
    </lineage>
</organism>